<gene>
    <name evidence="1" type="primary">g3138</name>
    <name evidence="1" type="ORF">NpPPO83_00003138</name>
</gene>
<proteinExistence type="predicted"/>
<reference evidence="1" key="1">
    <citation type="submission" date="2024-09" db="EMBL/GenBank/DDBJ databases">
        <title>Draft Genome Sequences of Neofusicoccum parvum.</title>
        <authorList>
            <person name="Ashida A."/>
            <person name="Camagna M."/>
            <person name="Tanaka A."/>
            <person name="Takemoto D."/>
        </authorList>
    </citation>
    <scope>NUCLEOTIDE SEQUENCE</scope>
    <source>
        <strain evidence="1">PPO83</strain>
    </source>
</reference>
<dbReference type="EMBL" id="BSXG01000143">
    <property type="protein sequence ID" value="GME48619.1"/>
    <property type="molecule type" value="Genomic_DNA"/>
</dbReference>
<evidence type="ECO:0000313" key="2">
    <source>
        <dbReference type="Proteomes" id="UP001165186"/>
    </source>
</evidence>
<name>A0ACB5SMD8_9PEZI</name>
<protein>
    <submittedName>
        <fullName evidence="1">Uncharacterized protein</fullName>
    </submittedName>
</protein>
<accession>A0ACB5SMD8</accession>
<comment type="caution">
    <text evidence="1">The sequence shown here is derived from an EMBL/GenBank/DDBJ whole genome shotgun (WGS) entry which is preliminary data.</text>
</comment>
<sequence length="231" mass="26068">MAPYISEISISATPKNSPTYVIFFCASAPETGGETPINNSIVLYRQLKDKHPEFIDEIEKKGVKYQLFYANSARHQTASPGSSVLQAYGKHVLDTDDTESARRKIEAEIRRLPTAEWVWENQSETNPLGDLRVWQHLPAVRPHPHTGQPAFFNNAVSRFLNAVAADTLLPPHINKDGVYQPPAFYGDGSLIPREYFDSAVDFINQTRVLIEWTKGDVVLMDVSYSHIRHEC</sequence>
<evidence type="ECO:0000313" key="1">
    <source>
        <dbReference type="EMBL" id="GME48619.1"/>
    </source>
</evidence>
<dbReference type="Proteomes" id="UP001165186">
    <property type="component" value="Unassembled WGS sequence"/>
</dbReference>
<keyword evidence="2" id="KW-1185">Reference proteome</keyword>
<organism evidence="1 2">
    <name type="scientific">Neofusicoccum parvum</name>
    <dbReference type="NCBI Taxonomy" id="310453"/>
    <lineage>
        <taxon>Eukaryota</taxon>
        <taxon>Fungi</taxon>
        <taxon>Dikarya</taxon>
        <taxon>Ascomycota</taxon>
        <taxon>Pezizomycotina</taxon>
        <taxon>Dothideomycetes</taxon>
        <taxon>Dothideomycetes incertae sedis</taxon>
        <taxon>Botryosphaeriales</taxon>
        <taxon>Botryosphaeriaceae</taxon>
        <taxon>Neofusicoccum</taxon>
    </lineage>
</organism>